<dbReference type="InterPro" id="IPR018445">
    <property type="entry name" value="Put_Phosphate_transp_reg"/>
</dbReference>
<comment type="similarity">
    <text evidence="1">Belongs to the UPF0111 family.</text>
</comment>
<accession>A0A0S7BSP1</accession>
<sequence>MFLFKHAAKSIELIDNFLNIIDQGAILFKEGVRNYLYGNRENFLSNLQTLSSLETEADIIKRKTENLLYTQSLMPQLRGDILKLLEELDNIIDLAKTNLFQFDVEIPFIPAELNQELVKLTELSVSAIESVIPAARAYFKDPESVKEKLHRVYLYEKEADKLADAIKRRVFHEMPNLKLSEKFHLRYFTLHIEILSDAAEKTADVLSIMAIKRTI</sequence>
<evidence type="ECO:0000313" key="3">
    <source>
        <dbReference type="Proteomes" id="UP000053091"/>
    </source>
</evidence>
<dbReference type="Proteomes" id="UP000053091">
    <property type="component" value="Unassembled WGS sequence"/>
</dbReference>
<dbReference type="Pfam" id="PF01865">
    <property type="entry name" value="PhoU_div"/>
    <property type="match status" value="1"/>
</dbReference>
<dbReference type="PANTHER" id="PTHR36536:SF3">
    <property type="entry name" value="UPF0111 PROTEIN HI_1603"/>
    <property type="match status" value="1"/>
</dbReference>
<name>A0A0S7BSP1_9BACT</name>
<proteinExistence type="inferred from homology"/>
<evidence type="ECO:0000256" key="1">
    <source>
        <dbReference type="ARBA" id="ARBA00008591"/>
    </source>
</evidence>
<protein>
    <submittedName>
        <fullName evidence="2">Uncharacterized conserved protein YkaA, distantly related to PhoU, UPF0111/DUF47 family</fullName>
    </submittedName>
</protein>
<dbReference type="OrthoDB" id="9767431at2"/>
<organism evidence="2">
    <name type="scientific">Lentimicrobium saccharophilum</name>
    <dbReference type="NCBI Taxonomy" id="1678841"/>
    <lineage>
        <taxon>Bacteria</taxon>
        <taxon>Pseudomonadati</taxon>
        <taxon>Bacteroidota</taxon>
        <taxon>Bacteroidia</taxon>
        <taxon>Bacteroidales</taxon>
        <taxon>Lentimicrobiaceae</taxon>
        <taxon>Lentimicrobium</taxon>
    </lineage>
</organism>
<dbReference type="InterPro" id="IPR002727">
    <property type="entry name" value="DUF47"/>
</dbReference>
<dbReference type="STRING" id="1678841.TBC1_111992"/>
<dbReference type="PANTHER" id="PTHR36536">
    <property type="entry name" value="UPF0111 PROTEIN HI_1603"/>
    <property type="match status" value="1"/>
</dbReference>
<gene>
    <name evidence="2" type="ORF">TBC1_111992</name>
</gene>
<dbReference type="InterPro" id="IPR038078">
    <property type="entry name" value="PhoU-like_sf"/>
</dbReference>
<reference evidence="2" key="1">
    <citation type="journal article" date="2015" name="Genome Announc.">
        <title>Draft Genome Sequence of Bacteroidales Strain TBC1, a Novel Isolate from a Methanogenic Wastewater Treatment System.</title>
        <authorList>
            <person name="Tourlousse D.M."/>
            <person name="Matsuura N."/>
            <person name="Sun L."/>
            <person name="Toyonaga M."/>
            <person name="Kuroda K."/>
            <person name="Ohashi A."/>
            <person name="Cruz R."/>
            <person name="Yamaguchi T."/>
            <person name="Sekiguchi Y."/>
        </authorList>
    </citation>
    <scope>NUCLEOTIDE SEQUENCE [LARGE SCALE GENOMIC DNA]</scope>
    <source>
        <strain evidence="2">TBC1</strain>
    </source>
</reference>
<dbReference type="EMBL" id="DF968182">
    <property type="protein sequence ID" value="GAP43834.1"/>
    <property type="molecule type" value="Genomic_DNA"/>
</dbReference>
<dbReference type="Gene3D" id="1.20.58.220">
    <property type="entry name" value="Phosphate transport system protein phou homolog 2, domain 2"/>
    <property type="match status" value="1"/>
</dbReference>
<keyword evidence="3" id="KW-1185">Reference proteome</keyword>
<evidence type="ECO:0000313" key="2">
    <source>
        <dbReference type="EMBL" id="GAP43834.1"/>
    </source>
</evidence>
<dbReference type="RefSeq" id="WP_062041616.1">
    <property type="nucleotide sequence ID" value="NZ_DF968182.1"/>
</dbReference>
<dbReference type="AlphaFoldDB" id="A0A0S7BSP1"/>